<dbReference type="EMBL" id="POWF01000006">
    <property type="protein sequence ID" value="PNQ72748.1"/>
    <property type="molecule type" value="Genomic_DNA"/>
</dbReference>
<dbReference type="AlphaFoldDB" id="A0A2K1DXJ2"/>
<dbReference type="Proteomes" id="UP000236641">
    <property type="component" value="Unassembled WGS sequence"/>
</dbReference>
<comment type="caution">
    <text evidence="1">The sequence shown here is derived from an EMBL/GenBank/DDBJ whole genome shotgun (WGS) entry which is preliminary data.</text>
</comment>
<name>A0A2K1DXJ2_9FLAO</name>
<proteinExistence type="predicted"/>
<evidence type="ECO:0000313" key="2">
    <source>
        <dbReference type="Proteomes" id="UP000236641"/>
    </source>
</evidence>
<dbReference type="PROSITE" id="PS51257">
    <property type="entry name" value="PROKAR_LIPOPROTEIN"/>
    <property type="match status" value="1"/>
</dbReference>
<sequence>MKKTLFVLITFLSVTIISCEGPQGPPGQDGGTIIAPAFEIEIDFNSANNYEYIEPYGFTLYPADGVLVYILWDVINGQEIWRLLPQTVEFDEGSLVYNYDFTREDVSFFLDGTINFNLLDPVWTQNQVFRVIVVPAEDVGKQLHTDLNAVMSAYNIKEFTKH</sequence>
<evidence type="ECO:0008006" key="3">
    <source>
        <dbReference type="Google" id="ProtNLM"/>
    </source>
</evidence>
<gene>
    <name evidence="1" type="ORF">C1T31_09535</name>
</gene>
<keyword evidence="2" id="KW-1185">Reference proteome</keyword>
<protein>
    <recommendedName>
        <fullName evidence="3">Dihydrolipoamide dehydrogenase</fullName>
    </recommendedName>
</protein>
<organism evidence="1 2">
    <name type="scientific">Hanstruepera neustonica</name>
    <dbReference type="NCBI Taxonomy" id="1445657"/>
    <lineage>
        <taxon>Bacteria</taxon>
        <taxon>Pseudomonadati</taxon>
        <taxon>Bacteroidota</taxon>
        <taxon>Flavobacteriia</taxon>
        <taxon>Flavobacteriales</taxon>
        <taxon>Flavobacteriaceae</taxon>
        <taxon>Hanstruepera</taxon>
    </lineage>
</organism>
<dbReference type="OrthoDB" id="1524444at2"/>
<reference evidence="1 2" key="1">
    <citation type="submission" date="2018-01" db="EMBL/GenBank/DDBJ databases">
        <title>The draft genome of Hanstruepera neustonica JCM19743.</title>
        <authorList>
            <person name="He R.-H."/>
            <person name="Du Z.-J."/>
        </authorList>
    </citation>
    <scope>NUCLEOTIDE SEQUENCE [LARGE SCALE GENOMIC DNA]</scope>
    <source>
        <strain evidence="1 2">JCM19743</strain>
    </source>
</reference>
<dbReference type="RefSeq" id="WP_103052275.1">
    <property type="nucleotide sequence ID" value="NZ_POWF01000006.1"/>
</dbReference>
<accession>A0A2K1DXJ2</accession>
<evidence type="ECO:0000313" key="1">
    <source>
        <dbReference type="EMBL" id="PNQ72748.1"/>
    </source>
</evidence>